<organism evidence="1 2">
    <name type="scientific">Bifidobacterium actinocoloniiforme DSM 22766</name>
    <dbReference type="NCBI Taxonomy" id="1437605"/>
    <lineage>
        <taxon>Bacteria</taxon>
        <taxon>Bacillati</taxon>
        <taxon>Actinomycetota</taxon>
        <taxon>Actinomycetes</taxon>
        <taxon>Bifidobacteriales</taxon>
        <taxon>Bifidobacteriaceae</taxon>
        <taxon>Bifidobacterium</taxon>
    </lineage>
</organism>
<dbReference type="EMBL" id="JGYK01000002">
    <property type="protein sequence ID" value="KFI39338.1"/>
    <property type="molecule type" value="Genomic_DNA"/>
</dbReference>
<dbReference type="Gene3D" id="1.10.132.100">
    <property type="match status" value="1"/>
</dbReference>
<name>A0A086YYI8_9BIFI</name>
<gene>
    <name evidence="1" type="ORF">BACT_0168</name>
</gene>
<keyword evidence="2" id="KW-1185">Reference proteome</keyword>
<accession>A0A086YYI8</accession>
<dbReference type="CDD" id="cd09729">
    <property type="entry name" value="Cse1_I-E"/>
    <property type="match status" value="1"/>
</dbReference>
<comment type="caution">
    <text evidence="1">The sequence shown here is derived from an EMBL/GenBank/DDBJ whole genome shotgun (WGS) entry which is preliminary data.</text>
</comment>
<dbReference type="eggNOG" id="COG1203">
    <property type="taxonomic scope" value="Bacteria"/>
</dbReference>
<evidence type="ECO:0000313" key="2">
    <source>
        <dbReference type="Proteomes" id="UP000029015"/>
    </source>
</evidence>
<evidence type="ECO:0000313" key="1">
    <source>
        <dbReference type="EMBL" id="KFI39338.1"/>
    </source>
</evidence>
<dbReference type="Pfam" id="PF09481">
    <property type="entry name" value="CRISPR_Cse1"/>
    <property type="match status" value="1"/>
</dbReference>
<sequence>MEQSRSWFNLVDEPWVSVVYDDGTAQDVSISTLFTDAPVIRELGGDIPQQKLPLLRLALAILYRAYYGGVEQMTDQDWRADWAQTWVDGHFDMDEVRSYLQRFHDSFTLFDPERPFFQTPGLEYVTEKEYDPVSEIIADVPKPDKYLFSLRAKGAVHDISLAEAARWLVFLESYDTAGIKTPVAGNTHVNKGKVYPPKGAVGTGWLGAIGGVYLEGQNLFQTLMLNWCLLSTGGRGDGLPLAGRENDKPLWECSPAGPDMRMLDGAEGPASLFTWQDRRIRLVPNADLSRVQGMVICYGDGLTAVNKQDFETMTAWRENAKQGKKLGLSQVPLLPQTLDSSKALWRGLEPLLKFTTEMGRDLRPGVVGWVESVRELIASSANPLTTVAIHAQGLSYGTQNSVFDDAIDDRVDIHASLLRHDAPAVSTVLEVVRVTDEAVFELSKFVHSVEQSAGDKSKDARARATSADVKEEAYDELDPLFRRRIANFDPSQDYAAYGQEWRDEVHRILLAIGRQYLSDSAASPFALHDAGMAKRISAPGSEAKYANALNRLLGKLHSVR</sequence>
<dbReference type="PATRIC" id="fig|1437605.7.peg.1369"/>
<dbReference type="RefSeq" id="WP_033504371.1">
    <property type="nucleotide sequence ID" value="NZ_CP011786.1"/>
</dbReference>
<proteinExistence type="predicted"/>
<reference evidence="1 2" key="1">
    <citation type="submission" date="2014-03" db="EMBL/GenBank/DDBJ databases">
        <title>Genomics of Bifidobacteria.</title>
        <authorList>
            <person name="Ventura M."/>
            <person name="Milani C."/>
            <person name="Lugli G.A."/>
        </authorList>
    </citation>
    <scope>NUCLEOTIDE SEQUENCE [LARGE SCALE GENOMIC DNA]</scope>
    <source>
        <strain evidence="1 2">DSM 22766</strain>
    </source>
</reference>
<dbReference type="OrthoDB" id="3187690at2"/>
<dbReference type="AlphaFoldDB" id="A0A086YYI8"/>
<dbReference type="InterPro" id="IPR013381">
    <property type="entry name" value="CRISPR-assoc_prot_Cse1"/>
</dbReference>
<dbReference type="NCBIfam" id="TIGR02547">
    <property type="entry name" value="casA_cse1"/>
    <property type="match status" value="1"/>
</dbReference>
<dbReference type="STRING" id="1437605.AB656_06675"/>
<protein>
    <submittedName>
        <fullName evidence="1">CRISPR-associated protein, Cse1 family</fullName>
    </submittedName>
</protein>
<dbReference type="Proteomes" id="UP000029015">
    <property type="component" value="Unassembled WGS sequence"/>
</dbReference>
<dbReference type="KEGG" id="bact:AB656_06675"/>